<dbReference type="PROSITE" id="PS50943">
    <property type="entry name" value="HTH_CROC1"/>
    <property type="match status" value="1"/>
</dbReference>
<evidence type="ECO:0000313" key="3">
    <source>
        <dbReference type="Proteomes" id="UP000332515"/>
    </source>
</evidence>
<dbReference type="SMART" id="SM00530">
    <property type="entry name" value="HTH_XRE"/>
    <property type="match status" value="1"/>
</dbReference>
<name>A0A6A7Y4L8_9HYPH</name>
<sequence>MSLKGQWFPTFPQVAAFSAESAEKWGSPMSFHDRLREWRESTGRTQEEMAQALEMSLQSYSRYERGVREPKASHLQMLSSMGCDLTWLVTGETVRSYEGEERGRAASIGRIDRDLWRQVKQVVRGVYNRERVRLPEHIMDDILLSKYNALARMSPTQDKLPAALEMIEAQLLEEMDQNHPDAAQTKDRA</sequence>
<accession>A0A6A7Y4L8</accession>
<dbReference type="InterPro" id="IPR010982">
    <property type="entry name" value="Lambda_DNA-bd_dom_sf"/>
</dbReference>
<dbReference type="GO" id="GO:0003677">
    <property type="term" value="F:DNA binding"/>
    <property type="evidence" value="ECO:0007669"/>
    <property type="project" value="InterPro"/>
</dbReference>
<dbReference type="SUPFAM" id="SSF47413">
    <property type="entry name" value="lambda repressor-like DNA-binding domains"/>
    <property type="match status" value="1"/>
</dbReference>
<organism evidence="2 3">
    <name type="scientific">Segnochrobactrum spirostomi</name>
    <dbReference type="NCBI Taxonomy" id="2608987"/>
    <lineage>
        <taxon>Bacteria</taxon>
        <taxon>Pseudomonadati</taxon>
        <taxon>Pseudomonadota</taxon>
        <taxon>Alphaproteobacteria</taxon>
        <taxon>Hyphomicrobiales</taxon>
        <taxon>Segnochrobactraceae</taxon>
        <taxon>Segnochrobactrum</taxon>
    </lineage>
</organism>
<dbReference type="InterPro" id="IPR001387">
    <property type="entry name" value="Cro/C1-type_HTH"/>
</dbReference>
<feature type="domain" description="HTH cro/C1-type" evidence="1">
    <location>
        <begin position="35"/>
        <end position="88"/>
    </location>
</feature>
<evidence type="ECO:0000259" key="1">
    <source>
        <dbReference type="PROSITE" id="PS50943"/>
    </source>
</evidence>
<evidence type="ECO:0000313" key="2">
    <source>
        <dbReference type="EMBL" id="MQT13686.1"/>
    </source>
</evidence>
<proteinExistence type="predicted"/>
<dbReference type="AlphaFoldDB" id="A0A6A7Y4L8"/>
<comment type="caution">
    <text evidence="2">The sequence shown here is derived from an EMBL/GenBank/DDBJ whole genome shotgun (WGS) entry which is preliminary data.</text>
</comment>
<dbReference type="Proteomes" id="UP000332515">
    <property type="component" value="Unassembled WGS sequence"/>
</dbReference>
<gene>
    <name evidence="2" type="ORF">F0357_13750</name>
</gene>
<dbReference type="EMBL" id="VWNA01000001">
    <property type="protein sequence ID" value="MQT13686.1"/>
    <property type="molecule type" value="Genomic_DNA"/>
</dbReference>
<protein>
    <submittedName>
        <fullName evidence="2">Helix-turn-helix transcriptional regulator</fullName>
    </submittedName>
</protein>
<dbReference type="CDD" id="cd00093">
    <property type="entry name" value="HTH_XRE"/>
    <property type="match status" value="1"/>
</dbReference>
<keyword evidence="3" id="KW-1185">Reference proteome</keyword>
<dbReference type="Gene3D" id="1.10.260.40">
    <property type="entry name" value="lambda repressor-like DNA-binding domains"/>
    <property type="match status" value="1"/>
</dbReference>
<dbReference type="Pfam" id="PF01381">
    <property type="entry name" value="HTH_3"/>
    <property type="match status" value="1"/>
</dbReference>
<reference evidence="2 3" key="1">
    <citation type="submission" date="2019-09" db="EMBL/GenBank/DDBJ databases">
        <title>Segnochrobactrum spirostomi gen. nov., sp. nov., isolated from the ciliate Spirostomum cf. yagiui and description of a novel family, Segnochrobactraceae fam. nov. within the order Rhizobiales of the class Alphaproteobacteria.</title>
        <authorList>
            <person name="Akter S."/>
            <person name="Shazib S.U.A."/>
            <person name="Shin M.K."/>
        </authorList>
    </citation>
    <scope>NUCLEOTIDE SEQUENCE [LARGE SCALE GENOMIC DNA]</scope>
    <source>
        <strain evidence="2 3">Sp-1</strain>
    </source>
</reference>